<dbReference type="AlphaFoldDB" id="A0A0G3ELQ6"/>
<evidence type="ECO:0000313" key="2">
    <source>
        <dbReference type="Proteomes" id="UP000036700"/>
    </source>
</evidence>
<protein>
    <submittedName>
        <fullName evidence="1">Uncharacterized protein</fullName>
    </submittedName>
</protein>
<name>A0A0G3ELQ6_9BURK</name>
<organism evidence="1 2">
    <name type="scientific">Pandoraea thiooxydans</name>
    <dbReference type="NCBI Taxonomy" id="445709"/>
    <lineage>
        <taxon>Bacteria</taxon>
        <taxon>Pseudomonadati</taxon>
        <taxon>Pseudomonadota</taxon>
        <taxon>Betaproteobacteria</taxon>
        <taxon>Burkholderiales</taxon>
        <taxon>Burkholderiaceae</taxon>
        <taxon>Pandoraea</taxon>
    </lineage>
</organism>
<proteinExistence type="predicted"/>
<sequence>MPEATECLVIASQPLDCLRVSLADAACVLIPAFSDGPAAVGLSSRGLPLSGDIAWAALCVG</sequence>
<evidence type="ECO:0000313" key="1">
    <source>
        <dbReference type="EMBL" id="AKJ67978.1"/>
    </source>
</evidence>
<dbReference type="Proteomes" id="UP000036700">
    <property type="component" value="Chromosome"/>
</dbReference>
<gene>
    <name evidence="1" type="ORF">ABW99_06860</name>
</gene>
<reference evidence="2" key="1">
    <citation type="submission" date="2015-06" db="EMBL/GenBank/DDBJ databases">
        <authorList>
            <person name="Lim Y.L."/>
            <person name="Ee R."/>
            <person name="Yong D."/>
            <person name="How K.Y."/>
            <person name="Yin W.F."/>
            <person name="Chan K.G."/>
        </authorList>
    </citation>
    <scope>NUCLEOTIDE SEQUENCE [LARGE SCALE GENOMIC DNA]</scope>
    <source>
        <strain evidence="2">DSM 25325</strain>
    </source>
</reference>
<accession>A0A0G3ELQ6</accession>
<dbReference type="KEGG" id="ptx:ABW99_06860"/>
<dbReference type="EMBL" id="CP011568">
    <property type="protein sequence ID" value="AKJ67978.1"/>
    <property type="molecule type" value="Genomic_DNA"/>
</dbReference>
<dbReference type="STRING" id="445709.ABW99_06860"/>
<keyword evidence="2" id="KW-1185">Reference proteome</keyword>